<dbReference type="HOGENOM" id="CLU_1988446_0_0_4"/>
<keyword evidence="1" id="KW-0472">Membrane</keyword>
<sequence length="125" mass="13353">MGNVCAVGVIVGLAGRNAGTPRVAMIQISLILGVLALGAATSPGSGKLVLLFQVPFCAVGFFSVAIRSNRDTVGLLTAREHSDYLAHHDRLTGLPNRARINELLFERTEADLSRASRLCPTARRR</sequence>
<dbReference type="eggNOG" id="COG5001">
    <property type="taxonomic scope" value="Bacteria"/>
</dbReference>
<reference evidence="2 3" key="1">
    <citation type="journal article" date="2012" name="J. Bacteriol.">
        <title>Complete Genome Sequence of Burkholderia phenoliruptrix BR3459a (CLA1), a Heat-Tolerant, Nitrogen-Fixing Symbiont of Mimosa flocculosa.</title>
        <authorList>
            <person name="de Oliveira Cunha C."/>
            <person name="Goda Zuleta L.F."/>
            <person name="Paula de Almeida L.G."/>
            <person name="Prioli Ciapina L."/>
            <person name="Lustrino Borges W."/>
            <person name="Pitard R.M."/>
            <person name="Baldani J.I."/>
            <person name="Straliotto R."/>
            <person name="de Faria S.M."/>
            <person name="Hungria M."/>
            <person name="Sousa Cavada B."/>
            <person name="Mercante F.M."/>
            <person name="Ribeiro de Vasconcelos A.T."/>
        </authorList>
    </citation>
    <scope>NUCLEOTIDE SEQUENCE [LARGE SCALE GENOMIC DNA]</scope>
    <source>
        <strain evidence="2 3">BR3459a</strain>
    </source>
</reference>
<dbReference type="EMBL" id="CP003863">
    <property type="protein sequence ID" value="AFT86225.1"/>
    <property type="molecule type" value="Genomic_DNA"/>
</dbReference>
<dbReference type="PATRIC" id="fig|1229205.11.peg.2406"/>
<keyword evidence="1" id="KW-1133">Transmembrane helix</keyword>
<accession>K0DMW3</accession>
<keyword evidence="1" id="KW-0812">Transmembrane</keyword>
<gene>
    <name evidence="2" type="ORF">BUPH_06585</name>
</gene>
<evidence type="ECO:0000313" key="2">
    <source>
        <dbReference type="EMBL" id="AFT86225.1"/>
    </source>
</evidence>
<protein>
    <submittedName>
        <fullName evidence="2">Uncharacterized protein</fullName>
    </submittedName>
</protein>
<dbReference type="AlphaFoldDB" id="K0DMW3"/>
<feature type="transmembrane region" description="Helical" evidence="1">
    <location>
        <begin position="48"/>
        <end position="66"/>
    </location>
</feature>
<name>K0DMW3_9BURK</name>
<feature type="transmembrane region" description="Helical" evidence="1">
    <location>
        <begin position="23"/>
        <end position="42"/>
    </location>
</feature>
<dbReference type="Proteomes" id="UP000010105">
    <property type="component" value="Chromosome 1"/>
</dbReference>
<evidence type="ECO:0000256" key="1">
    <source>
        <dbReference type="SAM" id="Phobius"/>
    </source>
</evidence>
<proteinExistence type="predicted"/>
<organism evidence="2 3">
    <name type="scientific">Paraburkholderia phenoliruptrix BR3459a</name>
    <dbReference type="NCBI Taxonomy" id="1229205"/>
    <lineage>
        <taxon>Bacteria</taxon>
        <taxon>Pseudomonadati</taxon>
        <taxon>Pseudomonadota</taxon>
        <taxon>Betaproteobacteria</taxon>
        <taxon>Burkholderiales</taxon>
        <taxon>Burkholderiaceae</taxon>
        <taxon>Paraburkholderia</taxon>
    </lineage>
</organism>
<dbReference type="KEGG" id="bpx:BUPH_06585"/>
<dbReference type="STRING" id="1229205.BUPH_06585"/>
<evidence type="ECO:0000313" key="3">
    <source>
        <dbReference type="Proteomes" id="UP000010105"/>
    </source>
</evidence>